<dbReference type="PANTHER" id="PTHR40661">
    <property type="match status" value="1"/>
</dbReference>
<evidence type="ECO:0000259" key="4">
    <source>
        <dbReference type="PROSITE" id="PS50943"/>
    </source>
</evidence>
<proteinExistence type="predicted"/>
<dbReference type="InterPro" id="IPR010982">
    <property type="entry name" value="Lambda_DNA-bd_dom_sf"/>
</dbReference>
<dbReference type="Gene3D" id="1.10.260.40">
    <property type="entry name" value="lambda repressor-like DNA-binding domains"/>
    <property type="match status" value="1"/>
</dbReference>
<sequence>MNIGKKIRMYREKLKEEFGTTQKSIADKIGVDVRTLQNYEKDETIPDATVIAKLAKIFNITPQELLGESVVSNVVSDIEKSVVSHQNSVVSPINLKKSQNEIYINIKEDTVYVPFFKDGAVSAGFGTEDFGNDCDFLPFKKQDLRLMFGAHSTANIGIIPCVGNSMQPTIEEGELVVFQQDNTQSEGAIYVVRFENELFVKRLKKRPLQLVSDNKEYEPISLGEFGEIEILGRVIGSYSINTKRF</sequence>
<dbReference type="InterPro" id="IPR015927">
    <property type="entry name" value="Peptidase_S24_S26A/B/C"/>
</dbReference>
<evidence type="ECO:0000313" key="5">
    <source>
        <dbReference type="EMBL" id="TWO21966.1"/>
    </source>
</evidence>
<dbReference type="EMBL" id="VOAP01000009">
    <property type="protein sequence ID" value="TWO21966.1"/>
    <property type="molecule type" value="Genomic_DNA"/>
</dbReference>
<dbReference type="CDD" id="cd06529">
    <property type="entry name" value="S24_LexA-like"/>
    <property type="match status" value="1"/>
</dbReference>
<dbReference type="InterPro" id="IPR039418">
    <property type="entry name" value="LexA-like"/>
</dbReference>
<evidence type="ECO:0000256" key="3">
    <source>
        <dbReference type="ARBA" id="ARBA00023163"/>
    </source>
</evidence>
<dbReference type="PANTHER" id="PTHR40661:SF3">
    <property type="entry name" value="FELS-1 PROPHAGE TRANSCRIPTIONAL REGULATOR"/>
    <property type="match status" value="1"/>
</dbReference>
<dbReference type="GO" id="GO:0003677">
    <property type="term" value="F:DNA binding"/>
    <property type="evidence" value="ECO:0007669"/>
    <property type="project" value="UniProtKB-KW"/>
</dbReference>
<dbReference type="Pfam" id="PF01381">
    <property type="entry name" value="HTH_3"/>
    <property type="match status" value="1"/>
</dbReference>
<dbReference type="SMART" id="SM00530">
    <property type="entry name" value="HTH_XRE"/>
    <property type="match status" value="1"/>
</dbReference>
<keyword evidence="3" id="KW-0804">Transcription</keyword>
<dbReference type="RefSeq" id="WP_111985988.1">
    <property type="nucleotide sequence ID" value="NZ_VOAP01000009.1"/>
</dbReference>
<evidence type="ECO:0000313" key="6">
    <source>
        <dbReference type="Proteomes" id="UP000321812"/>
    </source>
</evidence>
<keyword evidence="2" id="KW-0238">DNA-binding</keyword>
<organism evidence="5 6">
    <name type="scientific">Campylobacter hyointestinalis</name>
    <dbReference type="NCBI Taxonomy" id="198"/>
    <lineage>
        <taxon>Bacteria</taxon>
        <taxon>Pseudomonadati</taxon>
        <taxon>Campylobacterota</taxon>
        <taxon>Epsilonproteobacteria</taxon>
        <taxon>Campylobacterales</taxon>
        <taxon>Campylobacteraceae</taxon>
        <taxon>Campylobacter</taxon>
    </lineage>
</organism>
<evidence type="ECO:0000256" key="2">
    <source>
        <dbReference type="ARBA" id="ARBA00023125"/>
    </source>
</evidence>
<gene>
    <name evidence="5" type="ORF">YZ82_02985</name>
</gene>
<dbReference type="SUPFAM" id="SSF47413">
    <property type="entry name" value="lambda repressor-like DNA-binding domains"/>
    <property type="match status" value="1"/>
</dbReference>
<keyword evidence="1" id="KW-0805">Transcription regulation</keyword>
<comment type="caution">
    <text evidence="5">The sequence shown here is derived from an EMBL/GenBank/DDBJ whole genome shotgun (WGS) entry which is preliminary data.</text>
</comment>
<dbReference type="AlphaFoldDB" id="A0A562XJX8"/>
<accession>A0A562XJX8</accession>
<dbReference type="Gene3D" id="2.10.109.10">
    <property type="entry name" value="Umud Fragment, subunit A"/>
    <property type="match status" value="1"/>
</dbReference>
<feature type="domain" description="HTH cro/C1-type" evidence="4">
    <location>
        <begin position="7"/>
        <end position="65"/>
    </location>
</feature>
<reference evidence="5 6" key="1">
    <citation type="submission" date="2019-07" db="EMBL/GenBank/DDBJ databases">
        <title>Rapid identification of Enteric Bacteria from Whole Genome Sequences (WGS) using Average Nucleotide Identity (ANI).</title>
        <authorList>
            <person name="Lane C."/>
        </authorList>
    </citation>
    <scope>NUCLEOTIDE SEQUENCE [LARGE SCALE GENOMIC DNA]</scope>
    <source>
        <strain evidence="5 6">D2411</strain>
    </source>
</reference>
<dbReference type="InterPro" id="IPR036286">
    <property type="entry name" value="LexA/Signal_pep-like_sf"/>
</dbReference>
<dbReference type="Proteomes" id="UP000321812">
    <property type="component" value="Unassembled WGS sequence"/>
</dbReference>
<name>A0A562XJX8_CAMHY</name>
<dbReference type="Pfam" id="PF00717">
    <property type="entry name" value="Peptidase_S24"/>
    <property type="match status" value="1"/>
</dbReference>
<evidence type="ECO:0000256" key="1">
    <source>
        <dbReference type="ARBA" id="ARBA00023015"/>
    </source>
</evidence>
<dbReference type="InterPro" id="IPR001387">
    <property type="entry name" value="Cro/C1-type_HTH"/>
</dbReference>
<protein>
    <submittedName>
        <fullName evidence="5">LexA family transcriptional regulator</fullName>
    </submittedName>
</protein>
<dbReference type="SUPFAM" id="SSF51306">
    <property type="entry name" value="LexA/Signal peptidase"/>
    <property type="match status" value="1"/>
</dbReference>
<dbReference type="CDD" id="cd00093">
    <property type="entry name" value="HTH_XRE"/>
    <property type="match status" value="1"/>
</dbReference>
<dbReference type="PROSITE" id="PS50943">
    <property type="entry name" value="HTH_CROC1"/>
    <property type="match status" value="1"/>
</dbReference>